<evidence type="ECO:0000259" key="19">
    <source>
        <dbReference type="PROSITE" id="PS51060"/>
    </source>
</evidence>
<dbReference type="PROSITE" id="PS51060">
    <property type="entry name" value="PARP_ALPHA_HD"/>
    <property type="match status" value="1"/>
</dbReference>
<name>A0A1L9VTX0_ASPGL</name>
<dbReference type="SMART" id="SM00292">
    <property type="entry name" value="BRCT"/>
    <property type="match status" value="1"/>
</dbReference>
<evidence type="ECO:0000256" key="12">
    <source>
        <dbReference type="ARBA" id="ARBA00023242"/>
    </source>
</evidence>
<feature type="compositionally biased region" description="Acidic residues" evidence="16">
    <location>
        <begin position="279"/>
        <end position="288"/>
    </location>
</feature>
<dbReference type="InterPro" id="IPR004102">
    <property type="entry name" value="Poly(ADP-ribose)pol_reg_dom"/>
</dbReference>
<keyword evidence="2 15" id="KW-0328">Glycosyltransferase</keyword>
<evidence type="ECO:0000256" key="7">
    <source>
        <dbReference type="ARBA" id="ARBA00022765"/>
    </source>
</evidence>
<protein>
    <recommendedName>
        <fullName evidence="15">Poly [ADP-ribose] polymerase</fullName>
        <shortName evidence="15">PARP</shortName>
        <ecNumber evidence="15">2.4.2.-</ecNumber>
    </recommendedName>
</protein>
<dbReference type="GO" id="GO:0008270">
    <property type="term" value="F:zinc ion binding"/>
    <property type="evidence" value="ECO:0007669"/>
    <property type="project" value="UniProtKB-KW"/>
</dbReference>
<dbReference type="Proteomes" id="UP000184300">
    <property type="component" value="Unassembled WGS sequence"/>
</dbReference>
<evidence type="ECO:0000256" key="5">
    <source>
        <dbReference type="ARBA" id="ARBA00022723"/>
    </source>
</evidence>
<evidence type="ECO:0000313" key="21">
    <source>
        <dbReference type="EMBL" id="OJJ87336.1"/>
    </source>
</evidence>
<evidence type="ECO:0000256" key="3">
    <source>
        <dbReference type="ARBA" id="ARBA00022679"/>
    </source>
</evidence>
<dbReference type="Gene3D" id="3.90.228.10">
    <property type="match status" value="1"/>
</dbReference>
<feature type="region of interest" description="Disordered" evidence="16">
    <location>
        <begin position="276"/>
        <end position="307"/>
    </location>
</feature>
<dbReference type="GO" id="GO:0003677">
    <property type="term" value="F:DNA binding"/>
    <property type="evidence" value="ECO:0007669"/>
    <property type="project" value="UniProtKB-KW"/>
</dbReference>
<dbReference type="PROSITE" id="PS51059">
    <property type="entry name" value="PARP_CATALYTIC"/>
    <property type="match status" value="1"/>
</dbReference>
<dbReference type="STRING" id="1160497.A0A1L9VTX0"/>
<dbReference type="Pfam" id="PF00644">
    <property type="entry name" value="PARP"/>
    <property type="match status" value="1"/>
</dbReference>
<feature type="compositionally biased region" description="Basic and acidic residues" evidence="16">
    <location>
        <begin position="112"/>
        <end position="135"/>
    </location>
</feature>
<comment type="catalytic activity">
    <reaction evidence="14">
        <text>NAD(+) + (ADP-D-ribosyl)n-acceptor = nicotinamide + (ADP-D-ribosyl)n+1-acceptor + H(+).</text>
        <dbReference type="EC" id="2.4.2.30"/>
    </reaction>
</comment>
<evidence type="ECO:0000259" key="20">
    <source>
        <dbReference type="PROSITE" id="PS51977"/>
    </source>
</evidence>
<dbReference type="InterPro" id="IPR050800">
    <property type="entry name" value="ARTD/PARP"/>
</dbReference>
<dbReference type="VEuPathDB" id="FungiDB:ASPGLDRAFT_119889"/>
<dbReference type="AlphaFoldDB" id="A0A1L9VTX0"/>
<dbReference type="InterPro" id="IPR036420">
    <property type="entry name" value="BRCT_dom_sf"/>
</dbReference>
<proteinExistence type="inferred from homology"/>
<feature type="domain" description="WGR" evidence="20">
    <location>
        <begin position="175"/>
        <end position="270"/>
    </location>
</feature>
<dbReference type="Gene3D" id="1.20.142.10">
    <property type="entry name" value="Poly(ADP-ribose) polymerase, regulatory domain"/>
    <property type="match status" value="1"/>
</dbReference>
<keyword evidence="7" id="KW-0013">ADP-ribosylation</keyword>
<evidence type="ECO:0000256" key="10">
    <source>
        <dbReference type="ARBA" id="ARBA00023027"/>
    </source>
</evidence>
<comment type="subcellular location">
    <subcellularLocation>
        <location evidence="1">Nucleus</location>
    </subcellularLocation>
</comment>
<dbReference type="CDD" id="cd01437">
    <property type="entry name" value="parp_like"/>
    <property type="match status" value="1"/>
</dbReference>
<dbReference type="InterPro" id="IPR036616">
    <property type="entry name" value="Poly(ADP-ribose)pol_reg_dom_sf"/>
</dbReference>
<evidence type="ECO:0000256" key="2">
    <source>
        <dbReference type="ARBA" id="ARBA00022676"/>
    </source>
</evidence>
<evidence type="ECO:0000256" key="1">
    <source>
        <dbReference type="ARBA" id="ARBA00004123"/>
    </source>
</evidence>
<keyword evidence="8" id="KW-0863">Zinc-finger</keyword>
<dbReference type="GO" id="GO:0006302">
    <property type="term" value="P:double-strand break repair"/>
    <property type="evidence" value="ECO:0007669"/>
    <property type="project" value="TreeGrafter"/>
</dbReference>
<feature type="region of interest" description="Disordered" evidence="16">
    <location>
        <begin position="95"/>
        <end position="160"/>
    </location>
</feature>
<keyword evidence="12" id="KW-0539">Nucleus</keyword>
<dbReference type="InterPro" id="IPR001357">
    <property type="entry name" value="BRCT_dom"/>
</dbReference>
<evidence type="ECO:0000256" key="6">
    <source>
        <dbReference type="ARBA" id="ARBA00022737"/>
    </source>
</evidence>
<feature type="compositionally biased region" description="Polar residues" evidence="16">
    <location>
        <begin position="95"/>
        <end position="104"/>
    </location>
</feature>
<keyword evidence="11" id="KW-0238">DNA-binding</keyword>
<evidence type="ECO:0000256" key="15">
    <source>
        <dbReference type="RuleBase" id="RU362114"/>
    </source>
</evidence>
<organism evidence="21 22">
    <name type="scientific">Aspergillus glaucus CBS 516.65</name>
    <dbReference type="NCBI Taxonomy" id="1160497"/>
    <lineage>
        <taxon>Eukaryota</taxon>
        <taxon>Fungi</taxon>
        <taxon>Dikarya</taxon>
        <taxon>Ascomycota</taxon>
        <taxon>Pezizomycotina</taxon>
        <taxon>Eurotiomycetes</taxon>
        <taxon>Eurotiomycetidae</taxon>
        <taxon>Eurotiales</taxon>
        <taxon>Aspergillaceae</taxon>
        <taxon>Aspergillus</taxon>
        <taxon>Aspergillus subgen. Aspergillus</taxon>
    </lineage>
</organism>
<evidence type="ECO:0000256" key="9">
    <source>
        <dbReference type="ARBA" id="ARBA00022833"/>
    </source>
</evidence>
<feature type="domain" description="PARP catalytic" evidence="18">
    <location>
        <begin position="442"/>
        <end position="675"/>
    </location>
</feature>
<keyword evidence="10 15" id="KW-0520">NAD</keyword>
<dbReference type="SUPFAM" id="SSF52113">
    <property type="entry name" value="BRCT domain"/>
    <property type="match status" value="1"/>
</dbReference>
<dbReference type="GO" id="GO:0016779">
    <property type="term" value="F:nucleotidyltransferase activity"/>
    <property type="evidence" value="ECO:0007669"/>
    <property type="project" value="UniProtKB-KW"/>
</dbReference>
<dbReference type="PANTHER" id="PTHR10459:SF60">
    <property type="entry name" value="POLY [ADP-RIBOSE] POLYMERASE 2"/>
    <property type="match status" value="1"/>
</dbReference>
<dbReference type="InterPro" id="IPR036930">
    <property type="entry name" value="WGR_dom_sf"/>
</dbReference>
<keyword evidence="6" id="KW-0677">Repeat</keyword>
<feature type="domain" description="BRCT" evidence="17">
    <location>
        <begin position="1"/>
        <end position="95"/>
    </location>
</feature>
<reference evidence="22" key="1">
    <citation type="journal article" date="2017" name="Genome Biol.">
        <title>Comparative genomics reveals high biological diversity and specific adaptations in the industrially and medically important fungal genus Aspergillus.</title>
        <authorList>
            <person name="de Vries R.P."/>
            <person name="Riley R."/>
            <person name="Wiebenga A."/>
            <person name="Aguilar-Osorio G."/>
            <person name="Amillis S."/>
            <person name="Uchima C.A."/>
            <person name="Anderluh G."/>
            <person name="Asadollahi M."/>
            <person name="Askin M."/>
            <person name="Barry K."/>
            <person name="Battaglia E."/>
            <person name="Bayram O."/>
            <person name="Benocci T."/>
            <person name="Braus-Stromeyer S.A."/>
            <person name="Caldana C."/>
            <person name="Canovas D."/>
            <person name="Cerqueira G.C."/>
            <person name="Chen F."/>
            <person name="Chen W."/>
            <person name="Choi C."/>
            <person name="Clum A."/>
            <person name="Dos Santos R.A."/>
            <person name="Damasio A.R."/>
            <person name="Diallinas G."/>
            <person name="Emri T."/>
            <person name="Fekete E."/>
            <person name="Flipphi M."/>
            <person name="Freyberg S."/>
            <person name="Gallo A."/>
            <person name="Gournas C."/>
            <person name="Habgood R."/>
            <person name="Hainaut M."/>
            <person name="Harispe M.L."/>
            <person name="Henrissat B."/>
            <person name="Hilden K.S."/>
            <person name="Hope R."/>
            <person name="Hossain A."/>
            <person name="Karabika E."/>
            <person name="Karaffa L."/>
            <person name="Karanyi Z."/>
            <person name="Krasevec N."/>
            <person name="Kuo A."/>
            <person name="Kusch H."/>
            <person name="LaButti K."/>
            <person name="Lagendijk E.L."/>
            <person name="Lapidus A."/>
            <person name="Levasseur A."/>
            <person name="Lindquist E."/>
            <person name="Lipzen A."/>
            <person name="Logrieco A.F."/>
            <person name="MacCabe A."/>
            <person name="Maekelae M.R."/>
            <person name="Malavazi I."/>
            <person name="Melin P."/>
            <person name="Meyer V."/>
            <person name="Mielnichuk N."/>
            <person name="Miskei M."/>
            <person name="Molnar A.P."/>
            <person name="Mule G."/>
            <person name="Ngan C.Y."/>
            <person name="Orejas M."/>
            <person name="Orosz E."/>
            <person name="Ouedraogo J.P."/>
            <person name="Overkamp K.M."/>
            <person name="Park H.-S."/>
            <person name="Perrone G."/>
            <person name="Piumi F."/>
            <person name="Punt P.J."/>
            <person name="Ram A.F."/>
            <person name="Ramon A."/>
            <person name="Rauscher S."/>
            <person name="Record E."/>
            <person name="Riano-Pachon D.M."/>
            <person name="Robert V."/>
            <person name="Roehrig J."/>
            <person name="Ruller R."/>
            <person name="Salamov A."/>
            <person name="Salih N.S."/>
            <person name="Samson R.A."/>
            <person name="Sandor E."/>
            <person name="Sanguinetti M."/>
            <person name="Schuetze T."/>
            <person name="Sepcic K."/>
            <person name="Shelest E."/>
            <person name="Sherlock G."/>
            <person name="Sophianopoulou V."/>
            <person name="Squina F.M."/>
            <person name="Sun H."/>
            <person name="Susca A."/>
            <person name="Todd R.B."/>
            <person name="Tsang A."/>
            <person name="Unkles S.E."/>
            <person name="van de Wiele N."/>
            <person name="van Rossen-Uffink D."/>
            <person name="Oliveira J.V."/>
            <person name="Vesth T.C."/>
            <person name="Visser J."/>
            <person name="Yu J.-H."/>
            <person name="Zhou M."/>
            <person name="Andersen M.R."/>
            <person name="Archer D.B."/>
            <person name="Baker S.E."/>
            <person name="Benoit I."/>
            <person name="Brakhage A.A."/>
            <person name="Braus G.H."/>
            <person name="Fischer R."/>
            <person name="Frisvad J.C."/>
            <person name="Goldman G.H."/>
            <person name="Houbraken J."/>
            <person name="Oakley B."/>
            <person name="Pocsi I."/>
            <person name="Scazzocchio C."/>
            <person name="Seiboth B."/>
            <person name="vanKuyk P.A."/>
            <person name="Wortman J."/>
            <person name="Dyer P.S."/>
            <person name="Grigoriev I.V."/>
        </authorList>
    </citation>
    <scope>NUCLEOTIDE SEQUENCE [LARGE SCALE GENOMIC DNA]</scope>
    <source>
        <strain evidence="22">CBS 516.65</strain>
    </source>
</reference>
<gene>
    <name evidence="21" type="ORF">ASPGLDRAFT_119889</name>
</gene>
<dbReference type="FunFam" id="3.90.228.10:FF:000002">
    <property type="entry name" value="Poly [ADP-ribose] polymerase"/>
    <property type="match status" value="1"/>
</dbReference>
<feature type="compositionally biased region" description="Basic and acidic residues" evidence="16">
    <location>
        <begin position="289"/>
        <end position="302"/>
    </location>
</feature>
<dbReference type="GO" id="GO:0003950">
    <property type="term" value="F:NAD+ poly-ADP-ribosyltransferase activity"/>
    <property type="evidence" value="ECO:0007669"/>
    <property type="project" value="UniProtKB-UniRule"/>
</dbReference>
<accession>A0A1L9VTX0</accession>
<dbReference type="SUPFAM" id="SSF142921">
    <property type="entry name" value="WGR domain-like"/>
    <property type="match status" value="1"/>
</dbReference>
<dbReference type="Pfam" id="PF05406">
    <property type="entry name" value="WGR"/>
    <property type="match status" value="1"/>
</dbReference>
<evidence type="ECO:0000256" key="11">
    <source>
        <dbReference type="ARBA" id="ARBA00023125"/>
    </source>
</evidence>
<dbReference type="FunFam" id="2.20.140.10:FF:000001">
    <property type="entry name" value="Poly [ADP-ribose] polymerase"/>
    <property type="match status" value="1"/>
</dbReference>
<dbReference type="GO" id="GO:1990404">
    <property type="term" value="F:NAD+-protein mono-ADP-ribosyltransferase activity"/>
    <property type="evidence" value="ECO:0007669"/>
    <property type="project" value="TreeGrafter"/>
</dbReference>
<keyword evidence="22" id="KW-1185">Reference proteome</keyword>
<evidence type="ECO:0000259" key="17">
    <source>
        <dbReference type="PROSITE" id="PS50172"/>
    </source>
</evidence>
<sequence>MAPRTFKKAIVAVSGTFPGYKQADLKTLVEGQGATFSSSVSQDCTHLVTTEKDVEKGGVKFKTACGISTCEVVNLAWLLESVEAKKPLPVKSYLFTNDSSSPVPQGNGDATAVKKEEKEVKKEKGGAKKRTHDDAIGANGAANGEDEDESKKMKDSQKASSKKLVVPLDEGCTLGYSVHIDDSGLIWDGTLNQTNAGQNNNKFYRIQLLVSPSSDYRTWTRWGRVGEPGQSAVLGSGGLNQAMKEFEKKFKDKTGLTWENRLNTPKDKKYAFLERNYEDSDDEEDNEDQVVKREEREEREETPVESALPQSIQNLMTFIFNQQHFVSAMEALSYDVKKMPLGKLSKRTLHDGYQILKDLSDLLANPGLANSKYGRTVPAAAEDLSNRYFTTIPHVFGRNRPPVLFHDKLIKKEVELLEALTDMGVTNAIMKDSKDVERERVHQLDLQYNSLGMEEMTPVEPSTAEFIELEQYLNHSRGATHNMSYKVINIFRIERPGETDRFSNSYGAIQNPNRRLLWHGSRSTNFGGILSQGLRIAPPEAPVNGYMFGKGVYFADMSSKSANYCCPYNSGNMGLLMLCDVELGDPMYEQEYANCNAAEDSKKEGKLATLGRGSSIPAGWKDAGSVHESLKGVTMPDVGMGSKNEQKGCSLMYNEYIVYDIAQIRQRYLFHVNMR</sequence>
<dbReference type="GO" id="GO:0005730">
    <property type="term" value="C:nucleolus"/>
    <property type="evidence" value="ECO:0007669"/>
    <property type="project" value="TreeGrafter"/>
</dbReference>
<dbReference type="RefSeq" id="XP_022404025.1">
    <property type="nucleotide sequence ID" value="XM_022540099.1"/>
</dbReference>
<evidence type="ECO:0000256" key="4">
    <source>
        <dbReference type="ARBA" id="ARBA00022695"/>
    </source>
</evidence>
<dbReference type="CDD" id="cd07997">
    <property type="entry name" value="WGR_PARP"/>
    <property type="match status" value="1"/>
</dbReference>
<dbReference type="Pfam" id="PF02877">
    <property type="entry name" value="PARP_reg"/>
    <property type="match status" value="1"/>
</dbReference>
<evidence type="ECO:0000313" key="22">
    <source>
        <dbReference type="Proteomes" id="UP000184300"/>
    </source>
</evidence>
<dbReference type="SMART" id="SM00773">
    <property type="entry name" value="WGR"/>
    <property type="match status" value="1"/>
</dbReference>
<dbReference type="Pfam" id="PF00533">
    <property type="entry name" value="BRCT"/>
    <property type="match status" value="1"/>
</dbReference>
<keyword evidence="9" id="KW-0862">Zinc</keyword>
<dbReference type="OrthoDB" id="2017365at2759"/>
<dbReference type="EC" id="2.4.2.-" evidence="15"/>
<dbReference type="InterPro" id="IPR012317">
    <property type="entry name" value="Poly(ADP-ribose)pol_cat_dom"/>
</dbReference>
<evidence type="ECO:0000256" key="8">
    <source>
        <dbReference type="ARBA" id="ARBA00022771"/>
    </source>
</evidence>
<dbReference type="GeneID" id="34456360"/>
<dbReference type="SUPFAM" id="SSF47587">
    <property type="entry name" value="Domain of poly(ADP-ribose) polymerase"/>
    <property type="match status" value="1"/>
</dbReference>
<evidence type="ECO:0000256" key="13">
    <source>
        <dbReference type="ARBA" id="ARBA00024347"/>
    </source>
</evidence>
<dbReference type="FunFam" id="1.20.142.10:FF:000002">
    <property type="entry name" value="Poly [ADP-ribose] polymerase"/>
    <property type="match status" value="1"/>
</dbReference>
<keyword evidence="3 15" id="KW-0808">Transferase</keyword>
<dbReference type="GO" id="GO:0070212">
    <property type="term" value="P:protein poly-ADP-ribosylation"/>
    <property type="evidence" value="ECO:0007669"/>
    <property type="project" value="TreeGrafter"/>
</dbReference>
<dbReference type="PROSITE" id="PS50172">
    <property type="entry name" value="BRCT"/>
    <property type="match status" value="1"/>
</dbReference>
<feature type="domain" description="PARP alpha-helical" evidence="19">
    <location>
        <begin position="305"/>
        <end position="431"/>
    </location>
</feature>
<dbReference type="EMBL" id="KV878891">
    <property type="protein sequence ID" value="OJJ87336.1"/>
    <property type="molecule type" value="Genomic_DNA"/>
</dbReference>
<dbReference type="InterPro" id="IPR008893">
    <property type="entry name" value="WGR_domain"/>
</dbReference>
<comment type="similarity">
    <text evidence="13">Belongs to the ARTD/PARP family.</text>
</comment>
<dbReference type="Gene3D" id="2.20.140.10">
    <property type="entry name" value="WGR domain"/>
    <property type="match status" value="1"/>
</dbReference>
<keyword evidence="4" id="KW-0548">Nucleotidyltransferase</keyword>
<dbReference type="PANTHER" id="PTHR10459">
    <property type="entry name" value="DNA LIGASE"/>
    <property type="match status" value="1"/>
</dbReference>
<keyword evidence="5" id="KW-0479">Metal-binding</keyword>
<evidence type="ECO:0000256" key="16">
    <source>
        <dbReference type="SAM" id="MobiDB-lite"/>
    </source>
</evidence>
<evidence type="ECO:0000256" key="14">
    <source>
        <dbReference type="ARBA" id="ARBA00033987"/>
    </source>
</evidence>
<dbReference type="Gene3D" id="3.40.50.10190">
    <property type="entry name" value="BRCT domain"/>
    <property type="match status" value="1"/>
</dbReference>
<dbReference type="PROSITE" id="PS51977">
    <property type="entry name" value="WGR"/>
    <property type="match status" value="1"/>
</dbReference>
<dbReference type="SUPFAM" id="SSF56399">
    <property type="entry name" value="ADP-ribosylation"/>
    <property type="match status" value="1"/>
</dbReference>
<evidence type="ECO:0000259" key="18">
    <source>
        <dbReference type="PROSITE" id="PS51059"/>
    </source>
</evidence>